<comment type="function">
    <text evidence="8">Probably a riboflavin-binding protein that interacts with the energy-coupling factor (ECF) ABC-transporter complex.</text>
</comment>
<dbReference type="Proteomes" id="UP000268059">
    <property type="component" value="Chromosome"/>
</dbReference>
<protein>
    <recommendedName>
        <fullName evidence="8">Riboflavin transporter</fullName>
    </recommendedName>
</protein>
<feature type="transmembrane region" description="Helical" evidence="9">
    <location>
        <begin position="170"/>
        <end position="189"/>
    </location>
</feature>
<dbReference type="Gene3D" id="1.10.1760.20">
    <property type="match status" value="1"/>
</dbReference>
<comment type="subcellular location">
    <subcellularLocation>
        <location evidence="1">Cell membrane</location>
        <topology evidence="1">Multi-pass membrane protein</topology>
    </subcellularLocation>
</comment>
<proteinExistence type="inferred from homology"/>
<reference evidence="10 11" key="1">
    <citation type="submission" date="2018-11" db="EMBL/GenBank/DDBJ databases">
        <title>Novel Erysipelotrichaceae bacterium isolated from small intestine of a swine.</title>
        <authorList>
            <person name="Kim J.S."/>
            <person name="Choe H."/>
            <person name="Lee Y.R."/>
            <person name="Kim K.M."/>
            <person name="Park D.S."/>
        </authorList>
    </citation>
    <scope>NUCLEOTIDE SEQUENCE [LARGE SCALE GENOMIC DNA]</scope>
    <source>
        <strain evidence="10 11">SG0102</strain>
    </source>
</reference>
<keyword evidence="5 9" id="KW-0812">Transmembrane</keyword>
<dbReference type="KEGG" id="ebm:SG0102_20080"/>
<dbReference type="PANTHER" id="PTHR38438">
    <property type="entry name" value="RIBOFLAVIN TRANSPORTER RIBU"/>
    <property type="match status" value="1"/>
</dbReference>
<dbReference type="GO" id="GO:0032217">
    <property type="term" value="F:riboflavin transmembrane transporter activity"/>
    <property type="evidence" value="ECO:0007669"/>
    <property type="project" value="UniProtKB-UniRule"/>
</dbReference>
<dbReference type="InterPro" id="IPR024529">
    <property type="entry name" value="ECF_trnsprt_substrate-spec"/>
</dbReference>
<evidence type="ECO:0000313" key="11">
    <source>
        <dbReference type="Proteomes" id="UP000268059"/>
    </source>
</evidence>
<feature type="transmembrane region" description="Helical" evidence="9">
    <location>
        <begin position="47"/>
        <end position="69"/>
    </location>
</feature>
<keyword evidence="11" id="KW-1185">Reference proteome</keyword>
<evidence type="ECO:0000256" key="5">
    <source>
        <dbReference type="ARBA" id="ARBA00022692"/>
    </source>
</evidence>
<keyword evidence="7 8" id="KW-0472">Membrane</keyword>
<dbReference type="AlphaFoldDB" id="A0A3G9JW90"/>
<dbReference type="PIRSF" id="PIRSF037778">
    <property type="entry name" value="UCP037778_transp_RibU"/>
    <property type="match status" value="1"/>
</dbReference>
<dbReference type="Pfam" id="PF12822">
    <property type="entry name" value="ECF_trnsprt"/>
    <property type="match status" value="1"/>
</dbReference>
<dbReference type="EMBL" id="AP019309">
    <property type="protein sequence ID" value="BBH27074.1"/>
    <property type="molecule type" value="Genomic_DNA"/>
</dbReference>
<evidence type="ECO:0000256" key="8">
    <source>
        <dbReference type="PIRNR" id="PIRNR037778"/>
    </source>
</evidence>
<evidence type="ECO:0000256" key="6">
    <source>
        <dbReference type="ARBA" id="ARBA00022989"/>
    </source>
</evidence>
<dbReference type="GO" id="GO:0005886">
    <property type="term" value="C:plasma membrane"/>
    <property type="evidence" value="ECO:0007669"/>
    <property type="project" value="UniProtKB-SubCell"/>
</dbReference>
<comment type="similarity">
    <text evidence="2 8">Belongs to the prokaryotic riboflavin transporter (P-RFT) (TC 2.A.87) family.</text>
</comment>
<sequence>MQKRRLNTRAITMMAMLGAIAAILMFFEISLPFTLEFIKLDFSDLPILLSGFLFGPALGAVTAVIKIALKLVFKPTSTMYVGELSNLILAISFEAIASAYYRKHRTKKGAVIGLIISTLCTSVIAVISNWLVIFPFYVEMFHMSMANIIKMAHAVAPWVSNELTMFTTSVFPFNIVKYGLVSLITFFIYKPLSGVIKKYIQ</sequence>
<keyword evidence="3 8" id="KW-0813">Transport</keyword>
<dbReference type="PANTHER" id="PTHR38438:SF1">
    <property type="entry name" value="RIBOFLAVIN TRANSPORTER RIBU"/>
    <property type="match status" value="1"/>
</dbReference>
<name>A0A3G9JW90_9FIRM</name>
<evidence type="ECO:0000256" key="4">
    <source>
        <dbReference type="ARBA" id="ARBA00022475"/>
    </source>
</evidence>
<evidence type="ECO:0000256" key="1">
    <source>
        <dbReference type="ARBA" id="ARBA00004651"/>
    </source>
</evidence>
<dbReference type="OrthoDB" id="9809216at2"/>
<evidence type="ECO:0000256" key="2">
    <source>
        <dbReference type="ARBA" id="ARBA00005540"/>
    </source>
</evidence>
<dbReference type="InterPro" id="IPR025720">
    <property type="entry name" value="RibU"/>
</dbReference>
<dbReference type="RefSeq" id="WP_125119843.1">
    <property type="nucleotide sequence ID" value="NZ_AP019309.1"/>
</dbReference>
<accession>A0A3G9JW90</accession>
<evidence type="ECO:0000256" key="3">
    <source>
        <dbReference type="ARBA" id="ARBA00022448"/>
    </source>
</evidence>
<keyword evidence="6 9" id="KW-1133">Transmembrane helix</keyword>
<evidence type="ECO:0000313" key="10">
    <source>
        <dbReference type="EMBL" id="BBH27074.1"/>
    </source>
</evidence>
<gene>
    <name evidence="10" type="ORF">SG0102_20080</name>
</gene>
<feature type="transmembrane region" description="Helical" evidence="9">
    <location>
        <begin position="12"/>
        <end position="35"/>
    </location>
</feature>
<evidence type="ECO:0000256" key="7">
    <source>
        <dbReference type="ARBA" id="ARBA00023136"/>
    </source>
</evidence>
<dbReference type="FunCoup" id="A0A3G9JW90">
    <property type="interactions" value="9"/>
</dbReference>
<keyword evidence="4 8" id="KW-1003">Cell membrane</keyword>
<feature type="transmembrane region" description="Helical" evidence="9">
    <location>
        <begin position="111"/>
        <end position="137"/>
    </location>
</feature>
<dbReference type="InParanoid" id="A0A3G9JW90"/>
<organism evidence="10 11">
    <name type="scientific">Intestinibaculum porci</name>
    <dbReference type="NCBI Taxonomy" id="2487118"/>
    <lineage>
        <taxon>Bacteria</taxon>
        <taxon>Bacillati</taxon>
        <taxon>Bacillota</taxon>
        <taxon>Erysipelotrichia</taxon>
        <taxon>Erysipelotrichales</taxon>
        <taxon>Erysipelotrichaceae</taxon>
        <taxon>Intestinibaculum</taxon>
    </lineage>
</organism>
<evidence type="ECO:0000256" key="9">
    <source>
        <dbReference type="SAM" id="Phobius"/>
    </source>
</evidence>